<sequence>LTGTAGDAIGEVFTFGLPRGGPNGVIIPEPATLGLLATGALGLLRRRRR</sequence>
<keyword evidence="1" id="KW-1133">Transmembrane helix</keyword>
<keyword evidence="1" id="KW-0812">Transmembrane</keyword>
<protein>
    <recommendedName>
        <fullName evidence="2">Ice-binding protein C-terminal domain-containing protein</fullName>
    </recommendedName>
</protein>
<reference evidence="3" key="1">
    <citation type="journal article" date="2014" name="Front. Microbiol.">
        <title>High frequency of phylogenetically diverse reductive dehalogenase-homologous genes in deep subseafloor sedimentary metagenomes.</title>
        <authorList>
            <person name="Kawai M."/>
            <person name="Futagami T."/>
            <person name="Toyoda A."/>
            <person name="Takaki Y."/>
            <person name="Nishi S."/>
            <person name="Hori S."/>
            <person name="Arai W."/>
            <person name="Tsubouchi T."/>
            <person name="Morono Y."/>
            <person name="Uchiyama I."/>
            <person name="Ito T."/>
            <person name="Fujiyama A."/>
            <person name="Inagaki F."/>
            <person name="Takami H."/>
        </authorList>
    </citation>
    <scope>NUCLEOTIDE SEQUENCE</scope>
    <source>
        <strain evidence="3">Expedition CK06-06</strain>
    </source>
</reference>
<gene>
    <name evidence="3" type="ORF">S01H1_80507</name>
</gene>
<feature type="non-terminal residue" evidence="3">
    <location>
        <position position="1"/>
    </location>
</feature>
<dbReference type="NCBIfam" id="TIGR02595">
    <property type="entry name" value="PEP_CTERM"/>
    <property type="match status" value="1"/>
</dbReference>
<dbReference type="InterPro" id="IPR017756">
    <property type="entry name" value="TM_Gly-Cys-Arg_CS"/>
</dbReference>
<evidence type="ECO:0000313" key="3">
    <source>
        <dbReference type="EMBL" id="GAG48216.1"/>
    </source>
</evidence>
<dbReference type="InterPro" id="IPR013424">
    <property type="entry name" value="Ice-binding_C"/>
</dbReference>
<feature type="domain" description="Ice-binding protein C-terminal" evidence="2">
    <location>
        <begin position="27"/>
        <end position="48"/>
    </location>
</feature>
<comment type="caution">
    <text evidence="3">The sequence shown here is derived from an EMBL/GenBank/DDBJ whole genome shotgun (WGS) entry which is preliminary data.</text>
</comment>
<dbReference type="AlphaFoldDB" id="X0ZIR1"/>
<proteinExistence type="predicted"/>
<dbReference type="EMBL" id="BARS01054375">
    <property type="protein sequence ID" value="GAG48216.1"/>
    <property type="molecule type" value="Genomic_DNA"/>
</dbReference>
<dbReference type="Pfam" id="PF07589">
    <property type="entry name" value="PEP-CTERM"/>
    <property type="match status" value="1"/>
</dbReference>
<keyword evidence="1" id="KW-0472">Membrane</keyword>
<feature type="transmembrane region" description="Helical" evidence="1">
    <location>
        <begin position="25"/>
        <end position="44"/>
    </location>
</feature>
<dbReference type="NCBIfam" id="TIGR03382">
    <property type="entry name" value="GC_trans_RRR"/>
    <property type="match status" value="1"/>
</dbReference>
<accession>X0ZIR1</accession>
<evidence type="ECO:0000259" key="2">
    <source>
        <dbReference type="Pfam" id="PF07589"/>
    </source>
</evidence>
<evidence type="ECO:0000256" key="1">
    <source>
        <dbReference type="SAM" id="Phobius"/>
    </source>
</evidence>
<name>X0ZIR1_9ZZZZ</name>
<organism evidence="3">
    <name type="scientific">marine sediment metagenome</name>
    <dbReference type="NCBI Taxonomy" id="412755"/>
    <lineage>
        <taxon>unclassified sequences</taxon>
        <taxon>metagenomes</taxon>
        <taxon>ecological metagenomes</taxon>
    </lineage>
</organism>